<dbReference type="Pfam" id="PF02082">
    <property type="entry name" value="Rrf2"/>
    <property type="match status" value="1"/>
</dbReference>
<reference evidence="2" key="1">
    <citation type="journal article" date="2019" name="Int. J. Syst. Evol. Microbiol.">
        <title>The Global Catalogue of Microorganisms (GCM) 10K type strain sequencing project: providing services to taxonomists for standard genome sequencing and annotation.</title>
        <authorList>
            <consortium name="The Broad Institute Genomics Platform"/>
            <consortium name="The Broad Institute Genome Sequencing Center for Infectious Disease"/>
            <person name="Wu L."/>
            <person name="Ma J."/>
        </authorList>
    </citation>
    <scope>NUCLEOTIDE SEQUENCE [LARGE SCALE GENOMIC DNA]</scope>
    <source>
        <strain evidence="2">CGMCC 4.7466</strain>
    </source>
</reference>
<dbReference type="PROSITE" id="PS51197">
    <property type="entry name" value="HTH_RRF2_2"/>
    <property type="match status" value="1"/>
</dbReference>
<dbReference type="Proteomes" id="UP001595818">
    <property type="component" value="Unassembled WGS sequence"/>
</dbReference>
<organism evidence="1 2">
    <name type="scientific">Negadavirga shengliensis</name>
    <dbReference type="NCBI Taxonomy" id="1389218"/>
    <lineage>
        <taxon>Bacteria</taxon>
        <taxon>Pseudomonadati</taxon>
        <taxon>Bacteroidota</taxon>
        <taxon>Cytophagia</taxon>
        <taxon>Cytophagales</taxon>
        <taxon>Cyclobacteriaceae</taxon>
        <taxon>Negadavirga</taxon>
    </lineage>
</organism>
<evidence type="ECO:0000313" key="1">
    <source>
        <dbReference type="EMBL" id="MFC4874925.1"/>
    </source>
</evidence>
<gene>
    <name evidence="1" type="ORF">ACFPFU_24690</name>
</gene>
<accession>A0ABV9TAG9</accession>
<dbReference type="InterPro" id="IPR036388">
    <property type="entry name" value="WH-like_DNA-bd_sf"/>
</dbReference>
<comment type="caution">
    <text evidence="1">The sequence shown here is derived from an EMBL/GenBank/DDBJ whole genome shotgun (WGS) entry which is preliminary data.</text>
</comment>
<dbReference type="Gene3D" id="1.10.10.10">
    <property type="entry name" value="Winged helix-like DNA-binding domain superfamily/Winged helix DNA-binding domain"/>
    <property type="match status" value="1"/>
</dbReference>
<dbReference type="InterPro" id="IPR000944">
    <property type="entry name" value="Tscrpt_reg_Rrf2"/>
</dbReference>
<evidence type="ECO:0000313" key="2">
    <source>
        <dbReference type="Proteomes" id="UP001595818"/>
    </source>
</evidence>
<dbReference type="PANTHER" id="PTHR33221:SF15">
    <property type="entry name" value="HTH-TYPE TRANSCRIPTIONAL REGULATOR YWGB-RELATED"/>
    <property type="match status" value="1"/>
</dbReference>
<dbReference type="EMBL" id="JBHSJJ010000024">
    <property type="protein sequence ID" value="MFC4874925.1"/>
    <property type="molecule type" value="Genomic_DNA"/>
</dbReference>
<name>A0ABV9TAG9_9BACT</name>
<dbReference type="SUPFAM" id="SSF46785">
    <property type="entry name" value="Winged helix' DNA-binding domain"/>
    <property type="match status" value="1"/>
</dbReference>
<sequence length="136" mass="15229">MSNARFAVSLHILTLLKRFEGEVLSSAFIAGSININPATVRKEIGNLKKQGLVTSKEGKEGGTILAKPAQAILLSEIYRAVKQTPLLGKNKNEPNPLCDVGRQINHHLDDLYKDVEEYLERRLEKLTLADFVRKFD</sequence>
<protein>
    <submittedName>
        <fullName evidence="1">Rrf2 family transcriptional regulator</fullName>
    </submittedName>
</protein>
<dbReference type="RefSeq" id="WP_377069248.1">
    <property type="nucleotide sequence ID" value="NZ_JBHSJJ010000024.1"/>
</dbReference>
<dbReference type="PANTHER" id="PTHR33221">
    <property type="entry name" value="WINGED HELIX-TURN-HELIX TRANSCRIPTIONAL REGULATOR, RRF2 FAMILY"/>
    <property type="match status" value="1"/>
</dbReference>
<proteinExistence type="predicted"/>
<keyword evidence="2" id="KW-1185">Reference proteome</keyword>
<dbReference type="InterPro" id="IPR036390">
    <property type="entry name" value="WH_DNA-bd_sf"/>
</dbReference>